<reference evidence="2" key="2">
    <citation type="submission" date="2021-02" db="EMBL/GenBank/DDBJ databases">
        <title>Aspergillus chevalieri M1 genome sequence.</title>
        <authorList>
            <person name="Kadooka C."/>
            <person name="Mori K."/>
            <person name="Futagami T."/>
        </authorList>
    </citation>
    <scope>NUCLEOTIDE SEQUENCE</scope>
    <source>
        <strain evidence="2">M1</strain>
    </source>
</reference>
<reference evidence="2" key="1">
    <citation type="submission" date="2021-01" db="EMBL/GenBank/DDBJ databases">
        <authorList>
            <consortium name="Aspergillus chevalieri M1 genome sequencing consortium"/>
            <person name="Kazuki M."/>
            <person name="Futagami T."/>
        </authorList>
    </citation>
    <scope>NUCLEOTIDE SEQUENCE</scope>
    <source>
        <strain evidence="2">M1</strain>
    </source>
</reference>
<dbReference type="KEGG" id="ache:ACHE_80461S"/>
<accession>A0A7R7VXG7</accession>
<dbReference type="EMBL" id="AP024423">
    <property type="protein sequence ID" value="BCR92561.1"/>
    <property type="molecule type" value="Genomic_DNA"/>
</dbReference>
<dbReference type="Proteomes" id="UP000637239">
    <property type="component" value="Chromosome 8"/>
</dbReference>
<name>A0A7R7VXG7_ASPCH</name>
<feature type="compositionally biased region" description="Polar residues" evidence="1">
    <location>
        <begin position="1"/>
        <end position="21"/>
    </location>
</feature>
<dbReference type="AlphaFoldDB" id="A0A7R7VXG7"/>
<organism evidence="2 3">
    <name type="scientific">Aspergillus chevalieri</name>
    <name type="common">Eurotium chevalieri</name>
    <dbReference type="NCBI Taxonomy" id="182096"/>
    <lineage>
        <taxon>Eukaryota</taxon>
        <taxon>Fungi</taxon>
        <taxon>Dikarya</taxon>
        <taxon>Ascomycota</taxon>
        <taxon>Pezizomycotina</taxon>
        <taxon>Eurotiomycetes</taxon>
        <taxon>Eurotiomycetidae</taxon>
        <taxon>Eurotiales</taxon>
        <taxon>Aspergillaceae</taxon>
        <taxon>Aspergillus</taxon>
        <taxon>Aspergillus subgen. Aspergillus</taxon>
    </lineage>
</organism>
<evidence type="ECO:0000313" key="3">
    <source>
        <dbReference type="Proteomes" id="UP000637239"/>
    </source>
</evidence>
<keyword evidence="3" id="KW-1185">Reference proteome</keyword>
<proteinExistence type="predicted"/>
<feature type="region of interest" description="Disordered" evidence="1">
    <location>
        <begin position="1"/>
        <end position="71"/>
    </location>
</feature>
<gene>
    <name evidence="2" type="ORF">ACHE_80461S</name>
</gene>
<dbReference type="RefSeq" id="XP_043141074.1">
    <property type="nucleotide sequence ID" value="XM_043283834.1"/>
</dbReference>
<protein>
    <submittedName>
        <fullName evidence="2">Uncharacterized protein</fullName>
    </submittedName>
</protein>
<feature type="compositionally biased region" description="Basic and acidic residues" evidence="1">
    <location>
        <begin position="28"/>
        <end position="38"/>
    </location>
</feature>
<sequence>MSVPEQNTYPETPEHSTTSPHDSAPHFSDLDPISRCDIQDDTDIPIEPPAFWGDSAENALSSPSISSSDDSLEEFFRLPDAQDDIPSTRQSLATTGLGRMAASSNLSHKPTTSSIQRRLAHILTLHPFFTAHLTIIEVPVKRLVARMVMLKQVTTLTFMIINNCTPPNITPIPTLFLLMVSVGTITSVDSQKAPSGRRNNQTGELTNGFEFHQCCRPGRIPSRFVLTSCLPHLTIVCNSFLGYSKVLYHIACLTLHRQRVKREMRWQPVAQVPHMRLNKISVIVERSEEAPERICHGPWKRRAFC</sequence>
<evidence type="ECO:0000256" key="1">
    <source>
        <dbReference type="SAM" id="MobiDB-lite"/>
    </source>
</evidence>
<evidence type="ECO:0000313" key="2">
    <source>
        <dbReference type="EMBL" id="BCR92561.1"/>
    </source>
</evidence>
<dbReference type="GeneID" id="66986910"/>